<comment type="caution">
    <text evidence="6">The sequence shown here is derived from an EMBL/GenBank/DDBJ whole genome shotgun (WGS) entry which is preliminary data.</text>
</comment>
<feature type="signal peptide" evidence="4">
    <location>
        <begin position="1"/>
        <end position="21"/>
    </location>
</feature>
<keyword evidence="3" id="KW-0472">Membrane</keyword>
<dbReference type="Proteomes" id="UP001158050">
    <property type="component" value="Unassembled WGS sequence"/>
</dbReference>
<feature type="domain" description="HTH araC/xylS-type" evidence="5">
    <location>
        <begin position="371"/>
        <end position="479"/>
    </location>
</feature>
<keyword evidence="4" id="KW-0732">Signal</keyword>
<dbReference type="SMART" id="SM00028">
    <property type="entry name" value="TPR"/>
    <property type="match status" value="4"/>
</dbReference>
<protein>
    <submittedName>
        <fullName evidence="6">Tetratricopeptide repeat-containing protein</fullName>
    </submittedName>
</protein>
<dbReference type="PANTHER" id="PTHR43280:SF2">
    <property type="entry name" value="HTH-TYPE TRANSCRIPTIONAL REGULATOR EXSA"/>
    <property type="match status" value="1"/>
</dbReference>
<dbReference type="InterPro" id="IPR019734">
    <property type="entry name" value="TPR_rpt"/>
</dbReference>
<feature type="transmembrane region" description="Helical" evidence="3">
    <location>
        <begin position="329"/>
        <end position="348"/>
    </location>
</feature>
<dbReference type="RefSeq" id="WP_283417094.1">
    <property type="nucleotide sequence ID" value="NZ_FXUO01000005.1"/>
</dbReference>
<evidence type="ECO:0000256" key="4">
    <source>
        <dbReference type="SAM" id="SignalP"/>
    </source>
</evidence>
<name>A0ABY1R5X6_9FLAO</name>
<feature type="repeat" description="TPR" evidence="2">
    <location>
        <begin position="190"/>
        <end position="223"/>
    </location>
</feature>
<keyword evidence="2" id="KW-0802">TPR repeat</keyword>
<dbReference type="SMART" id="SM00342">
    <property type="entry name" value="HTH_ARAC"/>
    <property type="match status" value="1"/>
</dbReference>
<dbReference type="PROSITE" id="PS50005">
    <property type="entry name" value="TPR"/>
    <property type="match status" value="2"/>
</dbReference>
<evidence type="ECO:0000256" key="1">
    <source>
        <dbReference type="ARBA" id="ARBA00023125"/>
    </source>
</evidence>
<proteinExistence type="predicted"/>
<dbReference type="Pfam" id="PF13181">
    <property type="entry name" value="TPR_8"/>
    <property type="match status" value="2"/>
</dbReference>
<accession>A0ABY1R5X6</accession>
<evidence type="ECO:0000256" key="3">
    <source>
        <dbReference type="SAM" id="Phobius"/>
    </source>
</evidence>
<dbReference type="Gene3D" id="1.10.10.60">
    <property type="entry name" value="Homeodomain-like"/>
    <property type="match status" value="2"/>
</dbReference>
<dbReference type="PANTHER" id="PTHR43280">
    <property type="entry name" value="ARAC-FAMILY TRANSCRIPTIONAL REGULATOR"/>
    <property type="match status" value="1"/>
</dbReference>
<keyword evidence="3" id="KW-0812">Transmembrane</keyword>
<feature type="chain" id="PRO_5045542205" evidence="4">
    <location>
        <begin position="22"/>
        <end position="485"/>
    </location>
</feature>
<keyword evidence="3" id="KW-1133">Transmembrane helix</keyword>
<feature type="repeat" description="TPR" evidence="2">
    <location>
        <begin position="229"/>
        <end position="262"/>
    </location>
</feature>
<gene>
    <name evidence="6" type="ORF">SAMN05421679_105264</name>
</gene>
<dbReference type="PROSITE" id="PS01124">
    <property type="entry name" value="HTH_ARAC_FAMILY_2"/>
    <property type="match status" value="1"/>
</dbReference>
<dbReference type="InterPro" id="IPR018060">
    <property type="entry name" value="HTH_AraC"/>
</dbReference>
<keyword evidence="1" id="KW-0238">DNA-binding</keyword>
<keyword evidence="7" id="KW-1185">Reference proteome</keyword>
<dbReference type="InterPro" id="IPR011990">
    <property type="entry name" value="TPR-like_helical_dom_sf"/>
</dbReference>
<evidence type="ECO:0000313" key="6">
    <source>
        <dbReference type="EMBL" id="SMP94178.1"/>
    </source>
</evidence>
<evidence type="ECO:0000313" key="7">
    <source>
        <dbReference type="Proteomes" id="UP001158050"/>
    </source>
</evidence>
<evidence type="ECO:0000256" key="2">
    <source>
        <dbReference type="PROSITE-ProRule" id="PRU00339"/>
    </source>
</evidence>
<dbReference type="Pfam" id="PF12833">
    <property type="entry name" value="HTH_18"/>
    <property type="match status" value="1"/>
</dbReference>
<organism evidence="6 7">
    <name type="scientific">Epilithonimonas pallida</name>
    <dbReference type="NCBI Taxonomy" id="373671"/>
    <lineage>
        <taxon>Bacteria</taxon>
        <taxon>Pseudomonadati</taxon>
        <taxon>Bacteroidota</taxon>
        <taxon>Flavobacteriia</taxon>
        <taxon>Flavobacteriales</taxon>
        <taxon>Weeksellaceae</taxon>
        <taxon>Chryseobacterium group</taxon>
        <taxon>Epilithonimonas</taxon>
    </lineage>
</organism>
<sequence length="485" mass="55901">MKNLLILFFLMFASYTFGQSADNLSDEYEKLKKESSSSPEVVIKEGRFLKKKAIYAGDLKLASKISYSIGFAFFHTGNSDSCIHYSNSAIEFADKIDYKEGKALGWRMLGTEYAKIGLVEKAKTAFNKAIGFVEGQENDEAYSIKGKVYSSMLLLYNPDKEQSERVKTAQRAASAYNKISDVSSRRELLPTAYTNLSYEYAATKQFDSAHYYLNKALELADMSQPVHMIFIYHQKGVLFSEEGKHTEAIINYKKALSYCKNNEFFDKKMEILGRISESYTQLGDSKNALYYTQLYQDMYREKSQNGKVVVSKIENAVSKENTMLVKKNWILICICVILSVFIVAVIVWRKKKVKAKKMETQDININKETENHILNKLAEFEAEKKFLDKEISLYVLSNQFQCNSKYLSVVIKNHKSKSFTRYLNDLRIEFLVDELNNTRHFKNYKINHLADMVGFASYNAFIKAFHVYTNEKPSDYINKLKTKGD</sequence>
<dbReference type="Gene3D" id="1.25.40.10">
    <property type="entry name" value="Tetratricopeptide repeat domain"/>
    <property type="match status" value="2"/>
</dbReference>
<dbReference type="SUPFAM" id="SSF48452">
    <property type="entry name" value="TPR-like"/>
    <property type="match status" value="1"/>
</dbReference>
<evidence type="ECO:0000259" key="5">
    <source>
        <dbReference type="PROSITE" id="PS01124"/>
    </source>
</evidence>
<dbReference type="EMBL" id="FXUO01000005">
    <property type="protein sequence ID" value="SMP94178.1"/>
    <property type="molecule type" value="Genomic_DNA"/>
</dbReference>
<reference evidence="6 7" key="1">
    <citation type="submission" date="2017-05" db="EMBL/GenBank/DDBJ databases">
        <authorList>
            <person name="Varghese N."/>
            <person name="Submissions S."/>
        </authorList>
    </citation>
    <scope>NUCLEOTIDE SEQUENCE [LARGE SCALE GENOMIC DNA]</scope>
    <source>
        <strain evidence="6 7">DSM 18015</strain>
    </source>
</reference>